<dbReference type="RefSeq" id="WP_265963850.1">
    <property type="nucleotide sequence ID" value="NZ_JAPEVI010000003.1"/>
</dbReference>
<dbReference type="Proteomes" id="UP001300261">
    <property type="component" value="Unassembled WGS sequence"/>
</dbReference>
<accession>A0ABT3R4W7</accession>
<keyword evidence="3" id="KW-1185">Reference proteome</keyword>
<dbReference type="Pfam" id="PF14300">
    <property type="entry name" value="DMP19"/>
    <property type="match status" value="1"/>
</dbReference>
<dbReference type="InterPro" id="IPR025402">
    <property type="entry name" value="DMP19_C"/>
</dbReference>
<reference evidence="2 3" key="1">
    <citation type="journal article" date="2016" name="Int. J. Syst. Evol. Microbiol.">
        <title>Labrenzia salina sp. nov., isolated from the rhizosphere of the halophyte Arthrocnemum macrostachyum.</title>
        <authorList>
            <person name="Camacho M."/>
            <person name="Redondo-Gomez S."/>
            <person name="Rodriguez-Llorente I."/>
            <person name="Rohde M."/>
            <person name="Sproer C."/>
            <person name="Schumann P."/>
            <person name="Klenk H.P."/>
            <person name="Montero-Calasanz M.D.C."/>
        </authorList>
    </citation>
    <scope>NUCLEOTIDE SEQUENCE [LARGE SCALE GENOMIC DNA]</scope>
    <source>
        <strain evidence="2 3">DSM 29163</strain>
    </source>
</reference>
<name>A0ABT3R4W7_9HYPH</name>
<protein>
    <submittedName>
        <fullName evidence="2">DUF4375 domain-containing protein</fullName>
    </submittedName>
</protein>
<comment type="caution">
    <text evidence="2">The sequence shown here is derived from an EMBL/GenBank/DDBJ whole genome shotgun (WGS) entry which is preliminary data.</text>
</comment>
<evidence type="ECO:0000313" key="3">
    <source>
        <dbReference type="Proteomes" id="UP001300261"/>
    </source>
</evidence>
<proteinExistence type="predicted"/>
<evidence type="ECO:0000259" key="1">
    <source>
        <dbReference type="Pfam" id="PF14300"/>
    </source>
</evidence>
<organism evidence="2 3">
    <name type="scientific">Roseibium salinum</name>
    <dbReference type="NCBI Taxonomy" id="1604349"/>
    <lineage>
        <taxon>Bacteria</taxon>
        <taxon>Pseudomonadati</taxon>
        <taxon>Pseudomonadota</taxon>
        <taxon>Alphaproteobacteria</taxon>
        <taxon>Hyphomicrobiales</taxon>
        <taxon>Stappiaceae</taxon>
        <taxon>Roseibium</taxon>
    </lineage>
</organism>
<evidence type="ECO:0000313" key="2">
    <source>
        <dbReference type="EMBL" id="MCX2724106.1"/>
    </source>
</evidence>
<sequence>MPTEYSPNDPSLPLILPQFVFQREIYEPVSGLAAYVNALFEEGYCPDTLRQDLVDMYALDFYHAQVSNGGHSQFIHNSFEHLETGMERASRAARMIGLPKLAELVDQCAAFCRNNPDLAAEQDGADNCADDLDKLDKALFALNYTCEERSAFLDNLPPGHCDDLRDKFRLDGLDETLASVVAEVERLQPTGTAEDVAKEAAELARPFYEQKISKVQGPEPSNFKDSEVKREVGRLATSIRLALLESTPYDRIRNVTAQAREKMLDPGLYGLTRYHIHAAAWIAQHPQLELAPSGGWDARVEAIAAASPFANLSKRRRELDRVIRAMPGDTEIAVASAMAMLARPGCDGPFLEDLEKRVDLSPRYQEAYLAGTSGGDILLCKTANRVVLHEVKENWRFGVAKKAARAMFKLGMVHEFDVLGWPKPIPFVRPPGTLLQTAVMGPIINWLRSFPARVAGKSVGHSRIVPGLTDLMLELHVPEAYMQWSDHASRMAYFQRGILESLDAGTQRLVWQFPHADEVHRMVACPEFVEFSVAGHDRRARYPADELSGLTSELSPPRQ</sequence>
<dbReference type="Gene3D" id="1.20.1420.60">
    <property type="match status" value="1"/>
</dbReference>
<feature type="domain" description="DNA mimic protein DMP19 C-terminal" evidence="1">
    <location>
        <begin position="49"/>
        <end position="144"/>
    </location>
</feature>
<gene>
    <name evidence="2" type="ORF">ON753_17280</name>
</gene>
<dbReference type="EMBL" id="JAPEVI010000003">
    <property type="protein sequence ID" value="MCX2724106.1"/>
    <property type="molecule type" value="Genomic_DNA"/>
</dbReference>